<gene>
    <name evidence="1" type="ORF">BCR34DRAFT_556824</name>
</gene>
<dbReference type="EMBL" id="MCFA01000017">
    <property type="protein sequence ID" value="ORY16550.1"/>
    <property type="molecule type" value="Genomic_DNA"/>
</dbReference>
<sequence>MIIRVLEGSCGKSIGLGLHKKQTKLSQHGKRIKFSQRRVQFEASPCRKWTFRAYGHGRIANRGHKTYTTATRWEGEIDQL</sequence>
<keyword evidence="2" id="KW-1185">Reference proteome</keyword>
<name>A0A1Y2A2B2_9PLEO</name>
<evidence type="ECO:0000313" key="1">
    <source>
        <dbReference type="EMBL" id="ORY16550.1"/>
    </source>
</evidence>
<accession>A0A1Y2A2B2</accession>
<reference evidence="1 2" key="1">
    <citation type="submission" date="2016-07" db="EMBL/GenBank/DDBJ databases">
        <title>Pervasive Adenine N6-methylation of Active Genes in Fungi.</title>
        <authorList>
            <consortium name="DOE Joint Genome Institute"/>
            <person name="Mondo S.J."/>
            <person name="Dannebaum R.O."/>
            <person name="Kuo R.C."/>
            <person name="Labutti K."/>
            <person name="Haridas S."/>
            <person name="Kuo A."/>
            <person name="Salamov A."/>
            <person name="Ahrendt S.R."/>
            <person name="Lipzen A."/>
            <person name="Sullivan W."/>
            <person name="Andreopoulos W.B."/>
            <person name="Clum A."/>
            <person name="Lindquist E."/>
            <person name="Daum C."/>
            <person name="Ramamoorthy G.K."/>
            <person name="Gryganskyi A."/>
            <person name="Culley D."/>
            <person name="Magnuson J.K."/>
            <person name="James T.Y."/>
            <person name="O'Malley M.A."/>
            <person name="Stajich J.E."/>
            <person name="Spatafora J.W."/>
            <person name="Visel A."/>
            <person name="Grigoriev I.V."/>
        </authorList>
    </citation>
    <scope>NUCLEOTIDE SEQUENCE [LARGE SCALE GENOMIC DNA]</scope>
    <source>
        <strain evidence="1 2">CBS 115471</strain>
    </source>
</reference>
<evidence type="ECO:0000313" key="2">
    <source>
        <dbReference type="Proteomes" id="UP000193144"/>
    </source>
</evidence>
<protein>
    <submittedName>
        <fullName evidence="1">Uncharacterized protein</fullName>
    </submittedName>
</protein>
<organism evidence="1 2">
    <name type="scientific">Clohesyomyces aquaticus</name>
    <dbReference type="NCBI Taxonomy" id="1231657"/>
    <lineage>
        <taxon>Eukaryota</taxon>
        <taxon>Fungi</taxon>
        <taxon>Dikarya</taxon>
        <taxon>Ascomycota</taxon>
        <taxon>Pezizomycotina</taxon>
        <taxon>Dothideomycetes</taxon>
        <taxon>Pleosporomycetidae</taxon>
        <taxon>Pleosporales</taxon>
        <taxon>Lindgomycetaceae</taxon>
        <taxon>Clohesyomyces</taxon>
    </lineage>
</organism>
<comment type="caution">
    <text evidence="1">The sequence shown here is derived from an EMBL/GenBank/DDBJ whole genome shotgun (WGS) entry which is preliminary data.</text>
</comment>
<dbReference type="Proteomes" id="UP000193144">
    <property type="component" value="Unassembled WGS sequence"/>
</dbReference>
<dbReference type="AlphaFoldDB" id="A0A1Y2A2B2"/>
<proteinExistence type="predicted"/>